<dbReference type="SUPFAM" id="SSF46894">
    <property type="entry name" value="C-terminal effector domain of the bipartite response regulators"/>
    <property type="match status" value="1"/>
</dbReference>
<dbReference type="CDD" id="cd06170">
    <property type="entry name" value="LuxR_C_like"/>
    <property type="match status" value="1"/>
</dbReference>
<dbReference type="SMART" id="SM00421">
    <property type="entry name" value="HTH_LUXR"/>
    <property type="match status" value="1"/>
</dbReference>
<gene>
    <name evidence="3" type="ORF">KDM92_09505</name>
</gene>
<dbReference type="Proteomes" id="UP000680158">
    <property type="component" value="Unassembled WGS sequence"/>
</dbReference>
<dbReference type="Gene3D" id="3.40.50.2300">
    <property type="match status" value="1"/>
</dbReference>
<evidence type="ECO:0000313" key="4">
    <source>
        <dbReference type="Proteomes" id="UP000680158"/>
    </source>
</evidence>
<proteinExistence type="predicted"/>
<dbReference type="GO" id="GO:0003677">
    <property type="term" value="F:DNA binding"/>
    <property type="evidence" value="ECO:0007669"/>
    <property type="project" value="UniProtKB-KW"/>
</dbReference>
<dbReference type="PANTHER" id="PTHR43214:SF38">
    <property type="entry name" value="NITRATE_NITRITE RESPONSE REGULATOR PROTEIN NARL"/>
    <property type="match status" value="1"/>
</dbReference>
<organism evidence="3 4">
    <name type="scientific">Undibacterium baiyunense</name>
    <dbReference type="NCBI Taxonomy" id="2828731"/>
    <lineage>
        <taxon>Bacteria</taxon>
        <taxon>Pseudomonadati</taxon>
        <taxon>Pseudomonadota</taxon>
        <taxon>Betaproteobacteria</taxon>
        <taxon>Burkholderiales</taxon>
        <taxon>Oxalobacteraceae</taxon>
        <taxon>Undibacterium</taxon>
    </lineage>
</organism>
<dbReference type="PROSITE" id="PS50043">
    <property type="entry name" value="HTH_LUXR_2"/>
    <property type="match status" value="1"/>
</dbReference>
<evidence type="ECO:0000259" key="2">
    <source>
        <dbReference type="PROSITE" id="PS50043"/>
    </source>
</evidence>
<dbReference type="RefSeq" id="WP_212684124.1">
    <property type="nucleotide sequence ID" value="NZ_JAGSPM010000005.1"/>
</dbReference>
<dbReference type="PRINTS" id="PR00038">
    <property type="entry name" value="HTHLUXR"/>
</dbReference>
<keyword evidence="1" id="KW-0238">DNA-binding</keyword>
<dbReference type="EMBL" id="JAGSPM010000005">
    <property type="protein sequence ID" value="MBR7746815.1"/>
    <property type="molecule type" value="Genomic_DNA"/>
</dbReference>
<protein>
    <submittedName>
        <fullName evidence="3">Response regulator transcription factor</fullName>
    </submittedName>
</protein>
<dbReference type="InterPro" id="IPR000792">
    <property type="entry name" value="Tscrpt_reg_LuxR_C"/>
</dbReference>
<dbReference type="PROSITE" id="PS00622">
    <property type="entry name" value="HTH_LUXR_1"/>
    <property type="match status" value="1"/>
</dbReference>
<keyword evidence="4" id="KW-1185">Reference proteome</keyword>
<evidence type="ECO:0000313" key="3">
    <source>
        <dbReference type="EMBL" id="MBR7746815.1"/>
    </source>
</evidence>
<sequence>MHFFSSATMEVPTALKKSFPLVKSMEMPQLSTLPSNGKSIIWIHLRSDQTIAEQLAPVKAAAPAALIVVMSDIPNDLEALAAFSMLAKAYCNTHAGAEVLLNVASVVEQGGIWIGESIMQKLIGGVAPEAPQLDLAIGKWAKVLTGRELEVAKAIAIGLTNKEIASKMQITERTVKAHVGAVLDKLQLKNRLQLALLVKEG</sequence>
<reference evidence="3 4" key="1">
    <citation type="submission" date="2021-04" db="EMBL/GenBank/DDBJ databases">
        <title>novel species isolated from subtropical streams in China.</title>
        <authorList>
            <person name="Lu H."/>
        </authorList>
    </citation>
    <scope>NUCLEOTIDE SEQUENCE [LARGE SCALE GENOMIC DNA]</scope>
    <source>
        <strain evidence="3 4">BYS107W</strain>
    </source>
</reference>
<dbReference type="PANTHER" id="PTHR43214">
    <property type="entry name" value="TWO-COMPONENT RESPONSE REGULATOR"/>
    <property type="match status" value="1"/>
</dbReference>
<comment type="caution">
    <text evidence="3">The sequence shown here is derived from an EMBL/GenBank/DDBJ whole genome shotgun (WGS) entry which is preliminary data.</text>
</comment>
<dbReference type="InterPro" id="IPR039420">
    <property type="entry name" value="WalR-like"/>
</dbReference>
<accession>A0A941DER5</accession>
<feature type="domain" description="HTH luxR-type" evidence="2">
    <location>
        <begin position="137"/>
        <end position="201"/>
    </location>
</feature>
<dbReference type="Pfam" id="PF00196">
    <property type="entry name" value="GerE"/>
    <property type="match status" value="1"/>
</dbReference>
<dbReference type="GO" id="GO:0006355">
    <property type="term" value="P:regulation of DNA-templated transcription"/>
    <property type="evidence" value="ECO:0007669"/>
    <property type="project" value="InterPro"/>
</dbReference>
<dbReference type="InterPro" id="IPR016032">
    <property type="entry name" value="Sig_transdc_resp-reg_C-effctor"/>
</dbReference>
<name>A0A941DER5_9BURK</name>
<evidence type="ECO:0000256" key="1">
    <source>
        <dbReference type="ARBA" id="ARBA00023125"/>
    </source>
</evidence>
<dbReference type="AlphaFoldDB" id="A0A941DER5"/>